<dbReference type="InterPro" id="IPR014094">
    <property type="entry name" value="LpoB"/>
</dbReference>
<name>A0A381YYG6_9ZZZZ</name>
<proteinExistence type="predicted"/>
<evidence type="ECO:0008006" key="2">
    <source>
        <dbReference type="Google" id="ProtNLM"/>
    </source>
</evidence>
<accession>A0A381YYG6</accession>
<protein>
    <recommendedName>
        <fullName evidence="2">DUF5683 domain-containing protein</fullName>
    </recommendedName>
</protein>
<dbReference type="AlphaFoldDB" id="A0A381YYG6"/>
<organism evidence="1">
    <name type="scientific">marine metagenome</name>
    <dbReference type="NCBI Taxonomy" id="408172"/>
    <lineage>
        <taxon>unclassified sequences</taxon>
        <taxon>metagenomes</taxon>
        <taxon>ecological metagenomes</taxon>
    </lineage>
</organism>
<dbReference type="EMBL" id="UINC01019373">
    <property type="protein sequence ID" value="SVA81999.1"/>
    <property type="molecule type" value="Genomic_DNA"/>
</dbReference>
<sequence length="483" mass="53368">MIRILKTAFLTIAVCSVVLTQENKGKIIILDFEVSDMEESEAKILSDRFRSEITKTKLFSIDDRKESILAMMQAAKEQGGCITVNCAEKWGKMLGAQFVINGSITKTGKTTYTVEANLFSVASARTERTKGSNYNGPIEGMLTTMEVLAWEIMGLDAPPLLKARQSGINTSEMFTIAVMDFSGSGIIQMEAEALADEFGKEVDKTGMVAMISRDVAKNILMESKGWGGFTACMSRNCAVETGALIGAQYVVGGSISKNDNTYEIILKLFSVVTGVVKATREVKYRGPVDGLVVEIRILAWDLMGLKPPRSLKASRKGKIVGPSLMEIMQSPRYKPMVLSTFVPGLGQLSVGKRNSARLYFGTVVFAAGMVYYNYSEYDGAYKWSDELYYDNYLLQNTSEDMLEYEKKVKRAVKDIEWHNDQMKLFAGISITAWLVNIINANTLGKPLAEELPWMAALNPSMGIDYKPELNAPVLTLSIDLPSR</sequence>
<gene>
    <name evidence="1" type="ORF">METZ01_LOCUS134853</name>
</gene>
<dbReference type="Gene3D" id="3.40.50.10610">
    <property type="entry name" value="ABC-type transport auxiliary lipoprotein component"/>
    <property type="match status" value="2"/>
</dbReference>
<dbReference type="Pfam" id="PF13036">
    <property type="entry name" value="LpoB"/>
    <property type="match status" value="1"/>
</dbReference>
<evidence type="ECO:0000313" key="1">
    <source>
        <dbReference type="EMBL" id="SVA81999.1"/>
    </source>
</evidence>
<reference evidence="1" key="1">
    <citation type="submission" date="2018-05" db="EMBL/GenBank/DDBJ databases">
        <authorList>
            <person name="Lanie J.A."/>
            <person name="Ng W.-L."/>
            <person name="Kazmierczak K.M."/>
            <person name="Andrzejewski T.M."/>
            <person name="Davidsen T.M."/>
            <person name="Wayne K.J."/>
            <person name="Tettelin H."/>
            <person name="Glass J.I."/>
            <person name="Rusch D."/>
            <person name="Podicherti R."/>
            <person name="Tsui H.-C.T."/>
            <person name="Winkler M.E."/>
        </authorList>
    </citation>
    <scope>NUCLEOTIDE SEQUENCE</scope>
</reference>